<dbReference type="CDD" id="cd16443">
    <property type="entry name" value="LplA"/>
    <property type="match status" value="1"/>
</dbReference>
<dbReference type="UniPathway" id="UPA00537">
    <property type="reaction ID" value="UER00594"/>
</dbReference>
<dbReference type="GO" id="GO:0016979">
    <property type="term" value="F:lipoate-protein ligase activity"/>
    <property type="evidence" value="ECO:0007669"/>
    <property type="project" value="UniProtKB-EC"/>
</dbReference>
<dbReference type="FunFam" id="3.30.930.10:FF:000072">
    <property type="entry name" value="Lipoate--protein ligase"/>
    <property type="match status" value="1"/>
</dbReference>
<gene>
    <name evidence="9" type="ORF">HNQ80_003546</name>
</gene>
<accession>A0A841KVN3</accession>
<organism evidence="9 10">
    <name type="scientific">Anaerosolibacter carboniphilus</name>
    <dbReference type="NCBI Taxonomy" id="1417629"/>
    <lineage>
        <taxon>Bacteria</taxon>
        <taxon>Bacillati</taxon>
        <taxon>Bacillota</taxon>
        <taxon>Clostridia</taxon>
        <taxon>Peptostreptococcales</taxon>
        <taxon>Thermotaleaceae</taxon>
        <taxon>Anaerosolibacter</taxon>
    </lineage>
</organism>
<sequence length="327" mass="38369">MIYIRNESTNPYFNLALEEYVLNHMNEREDYFLLWQNEPSIIIGKHQNTLEEINLQFVKKNNIHVVRRLSGGGAVYHDLGNLNFTFVVKNCESSQFNFKKFTEPVIRALENLGIQAAFNSRNDLTIEGKKFSGNAQYMKKDRLLHHGTLLFSSELEQLVKALHVSDEKIISKGIKSIRSRVTNISDYLDQKVSIQQFKELLLRYMFHEELQEYTLTEEEMNEVKEMMEKRYLTWEWNYGESPKFNIKKERRFEGGKVEALLDIEGGIIESCKIYGDFFSNGDIHELEKKLLGIKYQEESLKNCIENLEVGYYLNSISKEELLSLLML</sequence>
<dbReference type="PANTHER" id="PTHR12561:SF3">
    <property type="entry name" value="LIPOYLTRANSFERASE 1, MITOCHONDRIAL"/>
    <property type="match status" value="1"/>
</dbReference>
<dbReference type="SUPFAM" id="SSF82649">
    <property type="entry name" value="SufE/NifU"/>
    <property type="match status" value="1"/>
</dbReference>
<comment type="catalytic activity">
    <reaction evidence="7">
        <text>L-lysyl-[lipoyl-carrier protein] + (R)-lipoate + ATP = N(6)-[(R)-lipoyl]-L-lysyl-[lipoyl-carrier protein] + AMP + diphosphate + H(+)</text>
        <dbReference type="Rhea" id="RHEA:49288"/>
        <dbReference type="Rhea" id="RHEA-COMP:10500"/>
        <dbReference type="Rhea" id="RHEA-COMP:10502"/>
        <dbReference type="ChEBI" id="CHEBI:15378"/>
        <dbReference type="ChEBI" id="CHEBI:29969"/>
        <dbReference type="ChEBI" id="CHEBI:30616"/>
        <dbReference type="ChEBI" id="CHEBI:33019"/>
        <dbReference type="ChEBI" id="CHEBI:83088"/>
        <dbReference type="ChEBI" id="CHEBI:83099"/>
        <dbReference type="ChEBI" id="CHEBI:456215"/>
        <dbReference type="EC" id="6.3.1.20"/>
    </reaction>
</comment>
<name>A0A841KVN3_9FIRM</name>
<dbReference type="EC" id="6.3.1.20" evidence="3"/>
<dbReference type="Gene3D" id="3.30.930.10">
    <property type="entry name" value="Bira Bifunctional Protein, Domain 2"/>
    <property type="match status" value="1"/>
</dbReference>
<keyword evidence="10" id="KW-1185">Reference proteome</keyword>
<dbReference type="Proteomes" id="UP000579281">
    <property type="component" value="Unassembled WGS sequence"/>
</dbReference>
<keyword evidence="6" id="KW-0067">ATP-binding</keyword>
<dbReference type="RefSeq" id="WP_184311925.1">
    <property type="nucleotide sequence ID" value="NZ_JACHEN010000023.1"/>
</dbReference>
<dbReference type="InterPro" id="IPR004143">
    <property type="entry name" value="BPL_LPL_catalytic"/>
</dbReference>
<dbReference type="InterPro" id="IPR004562">
    <property type="entry name" value="LipoylTrfase_LipoateP_Ligase"/>
</dbReference>
<evidence type="ECO:0000256" key="1">
    <source>
        <dbReference type="ARBA" id="ARBA00005085"/>
    </source>
</evidence>
<dbReference type="Pfam" id="PF21948">
    <property type="entry name" value="LplA-B_cat"/>
    <property type="match status" value="1"/>
</dbReference>
<evidence type="ECO:0000256" key="6">
    <source>
        <dbReference type="ARBA" id="ARBA00022840"/>
    </source>
</evidence>
<dbReference type="GO" id="GO:0005737">
    <property type="term" value="C:cytoplasm"/>
    <property type="evidence" value="ECO:0007669"/>
    <property type="project" value="TreeGrafter"/>
</dbReference>
<dbReference type="Pfam" id="PF10437">
    <property type="entry name" value="Lip_prot_lig_C"/>
    <property type="match status" value="1"/>
</dbReference>
<evidence type="ECO:0000256" key="7">
    <source>
        <dbReference type="ARBA" id="ARBA00048037"/>
    </source>
</evidence>
<evidence type="ECO:0000259" key="8">
    <source>
        <dbReference type="PROSITE" id="PS51733"/>
    </source>
</evidence>
<comment type="pathway">
    <text evidence="1">Protein modification; protein lipoylation via exogenous pathway; protein N(6)-(lipoyl)lysine from lipoate: step 2/2.</text>
</comment>
<keyword evidence="4 9" id="KW-0436">Ligase</keyword>
<dbReference type="GO" id="GO:0009249">
    <property type="term" value="P:protein lipoylation"/>
    <property type="evidence" value="ECO:0007669"/>
    <property type="project" value="InterPro"/>
</dbReference>
<evidence type="ECO:0000313" key="10">
    <source>
        <dbReference type="Proteomes" id="UP000579281"/>
    </source>
</evidence>
<keyword evidence="5" id="KW-0547">Nucleotide-binding</keyword>
<dbReference type="InterPro" id="IPR045864">
    <property type="entry name" value="aa-tRNA-synth_II/BPL/LPL"/>
</dbReference>
<dbReference type="Gene3D" id="3.30.390.50">
    <property type="entry name" value="CO dehydrogenase flavoprotein, C-terminal domain"/>
    <property type="match status" value="1"/>
</dbReference>
<comment type="caution">
    <text evidence="9">The sequence shown here is derived from an EMBL/GenBank/DDBJ whole genome shotgun (WGS) entry which is preliminary data.</text>
</comment>
<dbReference type="PROSITE" id="PS51733">
    <property type="entry name" value="BPL_LPL_CATALYTIC"/>
    <property type="match status" value="1"/>
</dbReference>
<protein>
    <recommendedName>
        <fullName evidence="3">lipoate--protein ligase</fullName>
        <ecNumber evidence="3">6.3.1.20</ecNumber>
    </recommendedName>
</protein>
<dbReference type="PANTHER" id="PTHR12561">
    <property type="entry name" value="LIPOATE-PROTEIN LIGASE"/>
    <property type="match status" value="1"/>
</dbReference>
<evidence type="ECO:0000313" key="9">
    <source>
        <dbReference type="EMBL" id="MBB6217427.1"/>
    </source>
</evidence>
<dbReference type="AlphaFoldDB" id="A0A841KVN3"/>
<reference evidence="9 10" key="1">
    <citation type="submission" date="2020-08" db="EMBL/GenBank/DDBJ databases">
        <title>Genomic Encyclopedia of Type Strains, Phase IV (KMG-IV): sequencing the most valuable type-strain genomes for metagenomic binning, comparative biology and taxonomic classification.</title>
        <authorList>
            <person name="Goeker M."/>
        </authorList>
    </citation>
    <scope>NUCLEOTIDE SEQUENCE [LARGE SCALE GENOMIC DNA]</scope>
    <source>
        <strain evidence="9 10">DSM 103526</strain>
    </source>
</reference>
<dbReference type="GO" id="GO:0005524">
    <property type="term" value="F:ATP binding"/>
    <property type="evidence" value="ECO:0007669"/>
    <property type="project" value="UniProtKB-KW"/>
</dbReference>
<evidence type="ECO:0000256" key="5">
    <source>
        <dbReference type="ARBA" id="ARBA00022741"/>
    </source>
</evidence>
<dbReference type="SUPFAM" id="SSF55681">
    <property type="entry name" value="Class II aaRS and biotin synthetases"/>
    <property type="match status" value="1"/>
</dbReference>
<proteinExistence type="predicted"/>
<evidence type="ECO:0000256" key="2">
    <source>
        <dbReference type="ARBA" id="ARBA00005124"/>
    </source>
</evidence>
<feature type="domain" description="BPL/LPL catalytic" evidence="8">
    <location>
        <begin position="26"/>
        <end position="213"/>
    </location>
</feature>
<comment type="pathway">
    <text evidence="2">Protein modification; protein lipoylation via exogenous pathway; protein N(6)-(lipoyl)lysine from lipoate: step 1/2.</text>
</comment>
<evidence type="ECO:0000256" key="4">
    <source>
        <dbReference type="ARBA" id="ARBA00022598"/>
    </source>
</evidence>
<dbReference type="NCBIfam" id="TIGR00545">
    <property type="entry name" value="lipoyltrans"/>
    <property type="match status" value="1"/>
</dbReference>
<dbReference type="EMBL" id="JACHEN010000023">
    <property type="protein sequence ID" value="MBB6217427.1"/>
    <property type="molecule type" value="Genomic_DNA"/>
</dbReference>
<dbReference type="GO" id="GO:0017118">
    <property type="term" value="F:lipoyltransferase activity"/>
    <property type="evidence" value="ECO:0007669"/>
    <property type="project" value="TreeGrafter"/>
</dbReference>
<evidence type="ECO:0000256" key="3">
    <source>
        <dbReference type="ARBA" id="ARBA00012367"/>
    </source>
</evidence>
<dbReference type="InterPro" id="IPR019491">
    <property type="entry name" value="Lipoate_protein_ligase_C"/>
</dbReference>